<evidence type="ECO:0000256" key="1">
    <source>
        <dbReference type="SAM" id="MobiDB-lite"/>
    </source>
</evidence>
<gene>
    <name evidence="2" type="ORF">SAMN04488121_101577</name>
</gene>
<evidence type="ECO:0000313" key="2">
    <source>
        <dbReference type="EMBL" id="SDF03095.1"/>
    </source>
</evidence>
<accession>A0A1G7HRR6</accession>
<reference evidence="2 3" key="1">
    <citation type="submission" date="2016-10" db="EMBL/GenBank/DDBJ databases">
        <authorList>
            <person name="de Groot N.N."/>
        </authorList>
    </citation>
    <scope>NUCLEOTIDE SEQUENCE [LARGE SCALE GENOMIC DNA]</scope>
    <source>
        <strain evidence="2 3">DSM 527</strain>
    </source>
</reference>
<dbReference type="AlphaFoldDB" id="A0A1G7HRR6"/>
<feature type="compositionally biased region" description="Polar residues" evidence="1">
    <location>
        <begin position="8"/>
        <end position="23"/>
    </location>
</feature>
<dbReference type="STRING" id="104663.SAMN04488121_101577"/>
<feature type="region of interest" description="Disordered" evidence="1">
    <location>
        <begin position="1"/>
        <end position="42"/>
    </location>
</feature>
<name>A0A1G7HRR6_CHIFI</name>
<dbReference type="EMBL" id="FNBN01000001">
    <property type="protein sequence ID" value="SDF03095.1"/>
    <property type="molecule type" value="Genomic_DNA"/>
</dbReference>
<evidence type="ECO:0000313" key="3">
    <source>
        <dbReference type="Proteomes" id="UP000199045"/>
    </source>
</evidence>
<dbReference type="Proteomes" id="UP000199045">
    <property type="component" value="Unassembled WGS sequence"/>
</dbReference>
<sequence>MKDKKDNTSNINTSGQCLDQGNTGDKDLSSRSTLTNSTAKERSEAKIIQMDTNAYLYRSILNRKME</sequence>
<proteinExistence type="predicted"/>
<protein>
    <submittedName>
        <fullName evidence="2">Uncharacterized protein</fullName>
    </submittedName>
</protein>
<organism evidence="2 3">
    <name type="scientific">Chitinophaga filiformis</name>
    <name type="common">Myxococcus filiformis</name>
    <name type="synonym">Flexibacter filiformis</name>
    <dbReference type="NCBI Taxonomy" id="104663"/>
    <lineage>
        <taxon>Bacteria</taxon>
        <taxon>Pseudomonadati</taxon>
        <taxon>Bacteroidota</taxon>
        <taxon>Chitinophagia</taxon>
        <taxon>Chitinophagales</taxon>
        <taxon>Chitinophagaceae</taxon>
        <taxon>Chitinophaga</taxon>
    </lineage>
</organism>